<evidence type="ECO:0000256" key="7">
    <source>
        <dbReference type="ARBA" id="ARBA00048312"/>
    </source>
</evidence>
<dbReference type="PROSITE" id="PS50011">
    <property type="entry name" value="PROTEIN_KINASE_DOM"/>
    <property type="match status" value="1"/>
</dbReference>
<dbReference type="SUPFAM" id="SSF56112">
    <property type="entry name" value="Protein kinase-like (PK-like)"/>
    <property type="match status" value="1"/>
</dbReference>
<dbReference type="PROSITE" id="PS00107">
    <property type="entry name" value="PROTEIN_KINASE_ATP"/>
    <property type="match status" value="1"/>
</dbReference>
<dbReference type="PANTHER" id="PTHR24055">
    <property type="entry name" value="MITOGEN-ACTIVATED PROTEIN KINASE"/>
    <property type="match status" value="1"/>
</dbReference>
<accession>A0AAE0CKA7</accession>
<feature type="domain" description="Protein kinase" evidence="10">
    <location>
        <begin position="7"/>
        <end position="141"/>
    </location>
</feature>
<dbReference type="InterPro" id="IPR017441">
    <property type="entry name" value="Protein_kinase_ATP_BS"/>
</dbReference>
<evidence type="ECO:0000256" key="6">
    <source>
        <dbReference type="ARBA" id="ARBA00047592"/>
    </source>
</evidence>
<dbReference type="PROSITE" id="PS00108">
    <property type="entry name" value="PROTEIN_KINASE_ST"/>
    <property type="match status" value="1"/>
</dbReference>
<protein>
    <recommendedName>
        <fullName evidence="10">Protein kinase domain-containing protein</fullName>
    </recommendedName>
</protein>
<dbReference type="Pfam" id="PF00069">
    <property type="entry name" value="Pkinase"/>
    <property type="match status" value="1"/>
</dbReference>
<dbReference type="Proteomes" id="UP001280121">
    <property type="component" value="Unassembled WGS sequence"/>
</dbReference>
<keyword evidence="2" id="KW-0808">Transferase</keyword>
<keyword evidence="5 8" id="KW-0067">ATP-binding</keyword>
<comment type="catalytic activity">
    <reaction evidence="6">
        <text>L-threonyl-[protein] + ATP = O-phospho-L-threonyl-[protein] + ADP + H(+)</text>
        <dbReference type="Rhea" id="RHEA:46608"/>
        <dbReference type="Rhea" id="RHEA-COMP:11060"/>
        <dbReference type="Rhea" id="RHEA-COMP:11605"/>
        <dbReference type="ChEBI" id="CHEBI:15378"/>
        <dbReference type="ChEBI" id="CHEBI:30013"/>
        <dbReference type="ChEBI" id="CHEBI:30616"/>
        <dbReference type="ChEBI" id="CHEBI:61977"/>
        <dbReference type="ChEBI" id="CHEBI:456216"/>
        <dbReference type="EC" id="2.7.11.24"/>
    </reaction>
</comment>
<comment type="similarity">
    <text evidence="1">Belongs to the protein kinase superfamily. CMGC Ser/Thr protein kinase family. MAP kinase subfamily.</text>
</comment>
<keyword evidence="4" id="KW-0418">Kinase</keyword>
<name>A0AAE0CKA7_9ROSI</name>
<proteinExistence type="inferred from homology"/>
<reference evidence="11" key="1">
    <citation type="journal article" date="2023" name="Plant J.">
        <title>Genome sequences and population genomics provide insights into the demographic history, inbreeding, and mutation load of two 'living fossil' tree species of Dipteronia.</title>
        <authorList>
            <person name="Feng Y."/>
            <person name="Comes H.P."/>
            <person name="Chen J."/>
            <person name="Zhu S."/>
            <person name="Lu R."/>
            <person name="Zhang X."/>
            <person name="Li P."/>
            <person name="Qiu J."/>
            <person name="Olsen K.M."/>
            <person name="Qiu Y."/>
        </authorList>
    </citation>
    <scope>NUCLEOTIDE SEQUENCE</scope>
    <source>
        <strain evidence="11">KIB01</strain>
    </source>
</reference>
<comment type="caution">
    <text evidence="11">The sequence shown here is derived from an EMBL/GenBank/DDBJ whole genome shotgun (WGS) entry which is preliminary data.</text>
</comment>
<gene>
    <name evidence="11" type="ORF">Ddye_014211</name>
</gene>
<evidence type="ECO:0000256" key="3">
    <source>
        <dbReference type="ARBA" id="ARBA00022741"/>
    </source>
</evidence>
<evidence type="ECO:0000256" key="9">
    <source>
        <dbReference type="RuleBase" id="RU000304"/>
    </source>
</evidence>
<evidence type="ECO:0000256" key="1">
    <source>
        <dbReference type="ARBA" id="ARBA00008832"/>
    </source>
</evidence>
<keyword evidence="9" id="KW-0723">Serine/threonine-protein kinase</keyword>
<dbReference type="Gene3D" id="1.10.510.10">
    <property type="entry name" value="Transferase(Phosphotransferase) domain 1"/>
    <property type="match status" value="1"/>
</dbReference>
<dbReference type="InterPro" id="IPR050117">
    <property type="entry name" value="MAPK"/>
</dbReference>
<dbReference type="EMBL" id="JANJYI010000004">
    <property type="protein sequence ID" value="KAK2654355.1"/>
    <property type="molecule type" value="Genomic_DNA"/>
</dbReference>
<evidence type="ECO:0000256" key="8">
    <source>
        <dbReference type="PROSITE-ProRule" id="PRU10141"/>
    </source>
</evidence>
<dbReference type="GO" id="GO:0005524">
    <property type="term" value="F:ATP binding"/>
    <property type="evidence" value="ECO:0007669"/>
    <property type="project" value="UniProtKB-UniRule"/>
</dbReference>
<evidence type="ECO:0000313" key="12">
    <source>
        <dbReference type="Proteomes" id="UP001280121"/>
    </source>
</evidence>
<dbReference type="SMART" id="SM00220">
    <property type="entry name" value="S_TKc"/>
    <property type="match status" value="1"/>
</dbReference>
<evidence type="ECO:0000259" key="10">
    <source>
        <dbReference type="PROSITE" id="PS50011"/>
    </source>
</evidence>
<feature type="binding site" evidence="8">
    <location>
        <position position="37"/>
    </location>
    <ligand>
        <name>ATP</name>
        <dbReference type="ChEBI" id="CHEBI:30616"/>
    </ligand>
</feature>
<comment type="catalytic activity">
    <reaction evidence="7">
        <text>L-seryl-[protein] + ATP = O-phospho-L-seryl-[protein] + ADP + H(+)</text>
        <dbReference type="Rhea" id="RHEA:17989"/>
        <dbReference type="Rhea" id="RHEA-COMP:9863"/>
        <dbReference type="Rhea" id="RHEA-COMP:11604"/>
        <dbReference type="ChEBI" id="CHEBI:15378"/>
        <dbReference type="ChEBI" id="CHEBI:29999"/>
        <dbReference type="ChEBI" id="CHEBI:30616"/>
        <dbReference type="ChEBI" id="CHEBI:83421"/>
        <dbReference type="ChEBI" id="CHEBI:456216"/>
        <dbReference type="EC" id="2.7.11.24"/>
    </reaction>
</comment>
<keyword evidence="12" id="KW-1185">Reference proteome</keyword>
<dbReference type="Gene3D" id="3.30.200.20">
    <property type="entry name" value="Phosphorylase Kinase, domain 1"/>
    <property type="match status" value="1"/>
</dbReference>
<dbReference type="AlphaFoldDB" id="A0AAE0CKA7"/>
<dbReference type="InterPro" id="IPR011009">
    <property type="entry name" value="Kinase-like_dom_sf"/>
</dbReference>
<sequence>MMEKRKYVFIEEVGAGVFGRVWKAVDKYSGEVVAIKKLIRQKLNSREECLSLREIKSLRILKHPNIVSLKKLFKINTRLFLVFEYMECNLLQVMRSRKGRLFSEDEVRKWCFQVFQGLHFMLEKGYFHRDLKPENLLVSKD</sequence>
<organism evidence="11 12">
    <name type="scientific">Dipteronia dyeriana</name>
    <dbReference type="NCBI Taxonomy" id="168575"/>
    <lineage>
        <taxon>Eukaryota</taxon>
        <taxon>Viridiplantae</taxon>
        <taxon>Streptophyta</taxon>
        <taxon>Embryophyta</taxon>
        <taxon>Tracheophyta</taxon>
        <taxon>Spermatophyta</taxon>
        <taxon>Magnoliopsida</taxon>
        <taxon>eudicotyledons</taxon>
        <taxon>Gunneridae</taxon>
        <taxon>Pentapetalae</taxon>
        <taxon>rosids</taxon>
        <taxon>malvids</taxon>
        <taxon>Sapindales</taxon>
        <taxon>Sapindaceae</taxon>
        <taxon>Hippocastanoideae</taxon>
        <taxon>Acereae</taxon>
        <taxon>Dipteronia</taxon>
    </lineage>
</organism>
<evidence type="ECO:0000256" key="4">
    <source>
        <dbReference type="ARBA" id="ARBA00022777"/>
    </source>
</evidence>
<dbReference type="GO" id="GO:0004707">
    <property type="term" value="F:MAP kinase activity"/>
    <property type="evidence" value="ECO:0007669"/>
    <property type="project" value="UniProtKB-EC"/>
</dbReference>
<evidence type="ECO:0000256" key="2">
    <source>
        <dbReference type="ARBA" id="ARBA00022679"/>
    </source>
</evidence>
<evidence type="ECO:0000313" key="11">
    <source>
        <dbReference type="EMBL" id="KAK2654355.1"/>
    </source>
</evidence>
<evidence type="ECO:0000256" key="5">
    <source>
        <dbReference type="ARBA" id="ARBA00022840"/>
    </source>
</evidence>
<keyword evidence="3 8" id="KW-0547">Nucleotide-binding</keyword>
<dbReference type="InterPro" id="IPR000719">
    <property type="entry name" value="Prot_kinase_dom"/>
</dbReference>
<dbReference type="InterPro" id="IPR008271">
    <property type="entry name" value="Ser/Thr_kinase_AS"/>
</dbReference>